<keyword evidence="1" id="KW-0732">Signal</keyword>
<comment type="caution">
    <text evidence="2">The sequence shown here is derived from an EMBL/GenBank/DDBJ whole genome shotgun (WGS) entry which is preliminary data.</text>
</comment>
<sequence length="168" mass="18186">MEDTMRKLAAFAPLAAVLAFSAAPAMAEPALISVSLGPDLQDKAEELGPREVQEQADRLAELVGRALAREGDLDGARIELVLTDLRPNRPTFQQMADRPGLDGHRSRSIGGAAIEGQITTADGQVVPVKYDWFSSNLGDVRGINTWADADRAYRRLAVNIADGRYVTR</sequence>
<evidence type="ECO:0000313" key="3">
    <source>
        <dbReference type="Proteomes" id="UP001156921"/>
    </source>
</evidence>
<evidence type="ECO:0000256" key="1">
    <source>
        <dbReference type="SAM" id="SignalP"/>
    </source>
</evidence>
<organism evidence="2 3">
    <name type="scientific">Brevundimonas denitrificans</name>
    <dbReference type="NCBI Taxonomy" id="1443434"/>
    <lineage>
        <taxon>Bacteria</taxon>
        <taxon>Pseudomonadati</taxon>
        <taxon>Pseudomonadota</taxon>
        <taxon>Alphaproteobacteria</taxon>
        <taxon>Caulobacterales</taxon>
        <taxon>Caulobacteraceae</taxon>
        <taxon>Brevundimonas</taxon>
    </lineage>
</organism>
<keyword evidence="3" id="KW-1185">Reference proteome</keyword>
<evidence type="ECO:0000313" key="2">
    <source>
        <dbReference type="EMBL" id="GLS02666.1"/>
    </source>
</evidence>
<accession>A0ABQ6BQ95</accession>
<proteinExistence type="predicted"/>
<reference evidence="3" key="1">
    <citation type="journal article" date="2019" name="Int. J. Syst. Evol. Microbiol.">
        <title>The Global Catalogue of Microorganisms (GCM) 10K type strain sequencing project: providing services to taxonomists for standard genome sequencing and annotation.</title>
        <authorList>
            <consortium name="The Broad Institute Genomics Platform"/>
            <consortium name="The Broad Institute Genome Sequencing Center for Infectious Disease"/>
            <person name="Wu L."/>
            <person name="Ma J."/>
        </authorList>
    </citation>
    <scope>NUCLEOTIDE SEQUENCE [LARGE SCALE GENOMIC DNA]</scope>
    <source>
        <strain evidence="3">NBRC 110107</strain>
    </source>
</reference>
<protein>
    <submittedName>
        <fullName evidence="2">Uncharacterized protein</fullName>
    </submittedName>
</protein>
<dbReference type="Proteomes" id="UP001156921">
    <property type="component" value="Unassembled WGS sequence"/>
</dbReference>
<feature type="signal peptide" evidence="1">
    <location>
        <begin position="1"/>
        <end position="27"/>
    </location>
</feature>
<name>A0ABQ6BQ95_9CAUL</name>
<feature type="chain" id="PRO_5046102491" evidence="1">
    <location>
        <begin position="28"/>
        <end position="168"/>
    </location>
</feature>
<gene>
    <name evidence="2" type="ORF">GCM10007859_26950</name>
</gene>
<dbReference type="EMBL" id="BSOY01000090">
    <property type="protein sequence ID" value="GLS02666.1"/>
    <property type="molecule type" value="Genomic_DNA"/>
</dbReference>